<dbReference type="eggNOG" id="arCOG04407">
    <property type="taxonomic scope" value="Archaea"/>
</dbReference>
<dbReference type="GeneID" id="7270756"/>
<dbReference type="EC" id="4.2.1.2" evidence="8"/>
<accession>B8GKW0</accession>
<feature type="domain" description="Fe-S hydro-lyase tartrate dehydratase alpha-type catalytic" evidence="7">
    <location>
        <begin position="17"/>
        <end position="277"/>
    </location>
</feature>
<evidence type="ECO:0000256" key="1">
    <source>
        <dbReference type="ARBA" id="ARBA00008876"/>
    </source>
</evidence>
<dbReference type="HOGENOM" id="CLU_041245_0_0_2"/>
<dbReference type="InterPro" id="IPR051208">
    <property type="entry name" value="Class-I_Fumarase/Tartrate_DH"/>
</dbReference>
<dbReference type="STRING" id="521011.Mpal_1952"/>
<reference evidence="8 9" key="1">
    <citation type="journal article" date="2015" name="Genome Announc.">
        <title>Complete Genome Sequence of Methanosphaerula palustris E1-9CT, a Hydrogenotrophic Methanogen Isolated from a Minerotrophic Fen Peatland.</title>
        <authorList>
            <person name="Cadillo-Quiroz H."/>
            <person name="Browne P."/>
            <person name="Kyrpides N."/>
            <person name="Woyke T."/>
            <person name="Goodwin L."/>
            <person name="Detter C."/>
            <person name="Yavitt J.B."/>
            <person name="Zinder S.H."/>
        </authorList>
    </citation>
    <scope>NUCLEOTIDE SEQUENCE [LARGE SCALE GENOMIC DNA]</scope>
    <source>
        <strain evidence="9">ATCC BAA-1556 / DSM 19958 / E1-9c</strain>
    </source>
</reference>
<dbReference type="RefSeq" id="WP_012618575.1">
    <property type="nucleotide sequence ID" value="NC_011832.1"/>
</dbReference>
<evidence type="ECO:0000313" key="9">
    <source>
        <dbReference type="Proteomes" id="UP000002457"/>
    </source>
</evidence>
<dbReference type="KEGG" id="mpl:Mpal_1952"/>
<dbReference type="InterPro" id="IPR004646">
    <property type="entry name" value="Fe-S_hydro-lyase_TtdA-typ_cat"/>
</dbReference>
<dbReference type="OrthoDB" id="371925at2157"/>
<dbReference type="EMBL" id="CP001338">
    <property type="protein sequence ID" value="ACL17256.1"/>
    <property type="molecule type" value="Genomic_DNA"/>
</dbReference>
<organism evidence="8 9">
    <name type="scientific">Methanosphaerula palustris (strain ATCC BAA-1556 / DSM 19958 / E1-9c)</name>
    <dbReference type="NCBI Taxonomy" id="521011"/>
    <lineage>
        <taxon>Archaea</taxon>
        <taxon>Methanobacteriati</taxon>
        <taxon>Methanobacteriota</taxon>
        <taxon>Stenosarchaea group</taxon>
        <taxon>Methanomicrobia</taxon>
        <taxon>Methanomicrobiales</taxon>
        <taxon>Methanoregulaceae</taxon>
        <taxon>Methanosphaerula</taxon>
    </lineage>
</organism>
<evidence type="ECO:0000256" key="2">
    <source>
        <dbReference type="ARBA" id="ARBA00022485"/>
    </source>
</evidence>
<keyword evidence="3" id="KW-0479">Metal-binding</keyword>
<comment type="similarity">
    <text evidence="1">Belongs to the class-I fumarase family.</text>
</comment>
<evidence type="ECO:0000313" key="8">
    <source>
        <dbReference type="EMBL" id="ACL17256.1"/>
    </source>
</evidence>
<evidence type="ECO:0000256" key="5">
    <source>
        <dbReference type="ARBA" id="ARBA00023014"/>
    </source>
</evidence>
<keyword evidence="5" id="KW-0411">Iron-sulfur</keyword>
<dbReference type="Proteomes" id="UP000002457">
    <property type="component" value="Chromosome"/>
</dbReference>
<evidence type="ECO:0000256" key="4">
    <source>
        <dbReference type="ARBA" id="ARBA00023004"/>
    </source>
</evidence>
<dbReference type="PANTHER" id="PTHR30389">
    <property type="entry name" value="FUMARATE HYDRATASE-RELATED"/>
    <property type="match status" value="1"/>
</dbReference>
<evidence type="ECO:0000256" key="3">
    <source>
        <dbReference type="ARBA" id="ARBA00022723"/>
    </source>
</evidence>
<protein>
    <submittedName>
        <fullName evidence="8">Hydro-lyase, Fe-S type, tartrate/fumarate subfamily, alpha subunit</fullName>
        <ecNumber evidence="8">4.2.1.2</ecNumber>
    </submittedName>
</protein>
<keyword evidence="2" id="KW-0004">4Fe-4S</keyword>
<keyword evidence="6 8" id="KW-0456">Lyase</keyword>
<dbReference type="Pfam" id="PF05681">
    <property type="entry name" value="Fumerase"/>
    <property type="match status" value="1"/>
</dbReference>
<evidence type="ECO:0000256" key="6">
    <source>
        <dbReference type="ARBA" id="ARBA00023239"/>
    </source>
</evidence>
<dbReference type="GO" id="GO:0004333">
    <property type="term" value="F:fumarate hydratase activity"/>
    <property type="evidence" value="ECO:0007669"/>
    <property type="project" value="UniProtKB-EC"/>
</dbReference>
<dbReference type="PANTHER" id="PTHR30389:SF17">
    <property type="entry name" value="L(+)-TARTRATE DEHYDRATASE SUBUNIT ALPHA-RELATED"/>
    <property type="match status" value="1"/>
</dbReference>
<name>B8GKW0_METPE</name>
<keyword evidence="9" id="KW-1185">Reference proteome</keyword>
<sequence>MQRTKAASQALYTKVTEATVSACRKAVIYLPEDVKHVLKKARKKNELDPVALGELENILDNLACAEKYQVPLCQDTGVLVVYMTIPPTVPLTEELYDAVRAGVRRATAEVPLRPNVVDPITRVNSGDNTGEGMPAIHVRPGATLSITVLPKGAGAENTSQIAMLLPSQKDRIEEFVVKTVLEAGSRPCPPLVIGIGIGGTFDEVAALAKEALLQPIDRMDLFEQGLCDTLNTLGIGPMGLGGKTSVLAVKMKKGACHTASLPVAVNVQCWANRRATIVVEVD</sequence>
<dbReference type="GO" id="GO:0051539">
    <property type="term" value="F:4 iron, 4 sulfur cluster binding"/>
    <property type="evidence" value="ECO:0007669"/>
    <property type="project" value="UniProtKB-KW"/>
</dbReference>
<dbReference type="GO" id="GO:0046872">
    <property type="term" value="F:metal ion binding"/>
    <property type="evidence" value="ECO:0007669"/>
    <property type="project" value="UniProtKB-KW"/>
</dbReference>
<dbReference type="AlphaFoldDB" id="B8GKW0"/>
<keyword evidence="4" id="KW-0408">Iron</keyword>
<evidence type="ECO:0000259" key="7">
    <source>
        <dbReference type="Pfam" id="PF05681"/>
    </source>
</evidence>
<proteinExistence type="inferred from homology"/>
<dbReference type="NCBIfam" id="TIGR00722">
    <property type="entry name" value="ttdA_fumA_fumB"/>
    <property type="match status" value="1"/>
</dbReference>
<dbReference type="NCBIfam" id="NF004885">
    <property type="entry name" value="PRK06246.1"/>
    <property type="match status" value="1"/>
</dbReference>
<gene>
    <name evidence="8" type="ordered locus">Mpal_1952</name>
</gene>